<gene>
    <name evidence="2" type="ORF">HICCMSTLAB_LOCUS6298</name>
</gene>
<keyword evidence="3" id="KW-1185">Reference proteome</keyword>
<name>A0A8J2HBY2_COTCN</name>
<evidence type="ECO:0000256" key="1">
    <source>
        <dbReference type="SAM" id="MobiDB-lite"/>
    </source>
</evidence>
<reference evidence="2" key="1">
    <citation type="submission" date="2021-04" db="EMBL/GenBank/DDBJ databases">
        <authorList>
            <person name="Chebbi M.A.C M."/>
        </authorList>
    </citation>
    <scope>NUCLEOTIDE SEQUENCE</scope>
</reference>
<protein>
    <submittedName>
        <fullName evidence="2">Uncharacterized protein</fullName>
    </submittedName>
</protein>
<sequence>MDKAKSDEYLFGKDLIDNIKSVKVAEKILANPKSNSKTGSSQNKNLNGPRPVGRRSGQYQQGNVGQFRPRLTFRQNQRIPFKQNNQTPRNSVPQGKSKQRNQ</sequence>
<organism evidence="2 3">
    <name type="scientific">Cotesia congregata</name>
    <name type="common">Parasitoid wasp</name>
    <name type="synonym">Apanteles congregatus</name>
    <dbReference type="NCBI Taxonomy" id="51543"/>
    <lineage>
        <taxon>Eukaryota</taxon>
        <taxon>Metazoa</taxon>
        <taxon>Ecdysozoa</taxon>
        <taxon>Arthropoda</taxon>
        <taxon>Hexapoda</taxon>
        <taxon>Insecta</taxon>
        <taxon>Pterygota</taxon>
        <taxon>Neoptera</taxon>
        <taxon>Endopterygota</taxon>
        <taxon>Hymenoptera</taxon>
        <taxon>Apocrita</taxon>
        <taxon>Ichneumonoidea</taxon>
        <taxon>Braconidae</taxon>
        <taxon>Microgastrinae</taxon>
        <taxon>Cotesia</taxon>
    </lineage>
</organism>
<evidence type="ECO:0000313" key="2">
    <source>
        <dbReference type="EMBL" id="CAG5092666.1"/>
    </source>
</evidence>
<comment type="caution">
    <text evidence="2">The sequence shown here is derived from an EMBL/GenBank/DDBJ whole genome shotgun (WGS) entry which is preliminary data.</text>
</comment>
<feature type="region of interest" description="Disordered" evidence="1">
    <location>
        <begin position="29"/>
        <end position="102"/>
    </location>
</feature>
<accession>A0A8J2HBY2</accession>
<proteinExistence type="predicted"/>
<dbReference type="Proteomes" id="UP000786811">
    <property type="component" value="Unassembled WGS sequence"/>
</dbReference>
<dbReference type="AlphaFoldDB" id="A0A8J2HBY2"/>
<feature type="compositionally biased region" description="Polar residues" evidence="1">
    <location>
        <begin position="32"/>
        <end position="46"/>
    </location>
</feature>
<dbReference type="EMBL" id="CAJNRD030001120">
    <property type="protein sequence ID" value="CAG5092666.1"/>
    <property type="molecule type" value="Genomic_DNA"/>
</dbReference>
<evidence type="ECO:0000313" key="3">
    <source>
        <dbReference type="Proteomes" id="UP000786811"/>
    </source>
</evidence>
<feature type="compositionally biased region" description="Polar residues" evidence="1">
    <location>
        <begin position="73"/>
        <end position="96"/>
    </location>
</feature>